<proteinExistence type="predicted"/>
<dbReference type="RefSeq" id="WP_145090975.1">
    <property type="nucleotide sequence ID" value="NZ_CP036274.1"/>
</dbReference>
<reference evidence="2 3" key="1">
    <citation type="submission" date="2019-02" db="EMBL/GenBank/DDBJ databases">
        <title>Deep-cultivation of Planctomycetes and their phenomic and genomic characterization uncovers novel biology.</title>
        <authorList>
            <person name="Wiegand S."/>
            <person name="Jogler M."/>
            <person name="Boedeker C."/>
            <person name="Pinto D."/>
            <person name="Vollmers J."/>
            <person name="Rivas-Marin E."/>
            <person name="Kohn T."/>
            <person name="Peeters S.H."/>
            <person name="Heuer A."/>
            <person name="Rast P."/>
            <person name="Oberbeckmann S."/>
            <person name="Bunk B."/>
            <person name="Jeske O."/>
            <person name="Meyerdierks A."/>
            <person name="Storesund J.E."/>
            <person name="Kallscheuer N."/>
            <person name="Luecker S."/>
            <person name="Lage O.M."/>
            <person name="Pohl T."/>
            <person name="Merkel B.J."/>
            <person name="Hornburger P."/>
            <person name="Mueller R.-W."/>
            <person name="Bruemmer F."/>
            <person name="Labrenz M."/>
            <person name="Spormann A.M."/>
            <person name="Op den Camp H."/>
            <person name="Overmann J."/>
            <person name="Amann R."/>
            <person name="Jetten M.S.M."/>
            <person name="Mascher T."/>
            <person name="Medema M.H."/>
            <person name="Devos D.P."/>
            <person name="Kaster A.-K."/>
            <person name="Ovreas L."/>
            <person name="Rohde M."/>
            <person name="Galperin M.Y."/>
            <person name="Jogler C."/>
        </authorList>
    </citation>
    <scope>NUCLEOTIDE SEQUENCE [LARGE SCALE GENOMIC DNA]</scope>
    <source>
        <strain evidence="2 3">ETA_A8</strain>
    </source>
</reference>
<dbReference type="AlphaFoldDB" id="A0A517YE67"/>
<evidence type="ECO:0000313" key="2">
    <source>
        <dbReference type="EMBL" id="QDU28529.1"/>
    </source>
</evidence>
<protein>
    <submittedName>
        <fullName evidence="2">Uncharacterized protein</fullName>
    </submittedName>
</protein>
<accession>A0A517YE67</accession>
<evidence type="ECO:0000313" key="3">
    <source>
        <dbReference type="Proteomes" id="UP000315017"/>
    </source>
</evidence>
<sequence precursor="true">MNIQGLGAAVLVVAGLLVTSPVMAQPGPGKGPMGRGPGSDTAFVADRDLFHDLLEHRDDIRRDVKKTDQGVETLTESEKPEVVAAVQKHVASMEKRVKDKQPIHLRDPLFAEVFRHTDKIKFVYEKTEKGMRVTETSDDAYVVKLIQAHADVVSLFIKNGFDEVRRNHDLPAKP</sequence>
<feature type="chain" id="PRO_5021954735" evidence="1">
    <location>
        <begin position="25"/>
        <end position="174"/>
    </location>
</feature>
<feature type="signal peptide" evidence="1">
    <location>
        <begin position="1"/>
        <end position="24"/>
    </location>
</feature>
<evidence type="ECO:0000256" key="1">
    <source>
        <dbReference type="SAM" id="SignalP"/>
    </source>
</evidence>
<dbReference type="KEGG" id="aagg:ETAA8_36310"/>
<name>A0A517YE67_9BACT</name>
<dbReference type="EMBL" id="CP036274">
    <property type="protein sequence ID" value="QDU28529.1"/>
    <property type="molecule type" value="Genomic_DNA"/>
</dbReference>
<keyword evidence="1" id="KW-0732">Signal</keyword>
<dbReference type="Proteomes" id="UP000315017">
    <property type="component" value="Chromosome"/>
</dbReference>
<keyword evidence="3" id="KW-1185">Reference proteome</keyword>
<organism evidence="2 3">
    <name type="scientific">Anatilimnocola aggregata</name>
    <dbReference type="NCBI Taxonomy" id="2528021"/>
    <lineage>
        <taxon>Bacteria</taxon>
        <taxon>Pseudomonadati</taxon>
        <taxon>Planctomycetota</taxon>
        <taxon>Planctomycetia</taxon>
        <taxon>Pirellulales</taxon>
        <taxon>Pirellulaceae</taxon>
        <taxon>Anatilimnocola</taxon>
    </lineage>
</organism>
<dbReference type="OrthoDB" id="254108at2"/>
<gene>
    <name evidence="2" type="ORF">ETAA8_36310</name>
</gene>